<evidence type="ECO:0000259" key="3">
    <source>
        <dbReference type="PROSITE" id="PS50157"/>
    </source>
</evidence>
<reference evidence="5" key="4">
    <citation type="journal article" date="2015" name="G3 (Bethesda)">
        <title>Genome sequences of three phytopathogenic species of the Magnaporthaceae family of fungi.</title>
        <authorList>
            <person name="Okagaki L.H."/>
            <person name="Nunes C.C."/>
            <person name="Sailsbery J."/>
            <person name="Clay B."/>
            <person name="Brown D."/>
            <person name="John T."/>
            <person name="Oh Y."/>
            <person name="Young N."/>
            <person name="Fitzgerald M."/>
            <person name="Haas B.J."/>
            <person name="Zeng Q."/>
            <person name="Young S."/>
            <person name="Adiconis X."/>
            <person name="Fan L."/>
            <person name="Levin J.Z."/>
            <person name="Mitchell T.K."/>
            <person name="Okubara P.A."/>
            <person name="Farman M.L."/>
            <person name="Kohn L.M."/>
            <person name="Birren B."/>
            <person name="Ma L.-J."/>
            <person name="Dean R.A."/>
        </authorList>
    </citation>
    <scope>NUCLEOTIDE SEQUENCE</scope>
    <source>
        <strain evidence="5">R3-111a-1</strain>
    </source>
</reference>
<dbReference type="EMBL" id="GL385401">
    <property type="protein sequence ID" value="EJT70808.1"/>
    <property type="molecule type" value="Genomic_DNA"/>
</dbReference>
<keyword evidence="1" id="KW-0479">Metal-binding</keyword>
<reference evidence="4" key="3">
    <citation type="submission" date="2010-09" db="EMBL/GenBank/DDBJ databases">
        <title>Annotation of Gaeumannomyces graminis var. tritici R3-111a-1.</title>
        <authorList>
            <consortium name="The Broad Institute Genome Sequencing Platform"/>
            <person name="Ma L.-J."/>
            <person name="Dead R."/>
            <person name="Young S.K."/>
            <person name="Zeng Q."/>
            <person name="Gargeya S."/>
            <person name="Fitzgerald M."/>
            <person name="Haas B."/>
            <person name="Abouelleil A."/>
            <person name="Alvarado L."/>
            <person name="Arachchi H.M."/>
            <person name="Berlin A."/>
            <person name="Brown A."/>
            <person name="Chapman S.B."/>
            <person name="Chen Z."/>
            <person name="Dunbar C."/>
            <person name="Freedman E."/>
            <person name="Gearin G."/>
            <person name="Gellesch M."/>
            <person name="Goldberg J."/>
            <person name="Griggs A."/>
            <person name="Gujja S."/>
            <person name="Heiman D."/>
            <person name="Howarth C."/>
            <person name="Larson L."/>
            <person name="Lui A."/>
            <person name="MacDonald P.J.P."/>
            <person name="Mehta T."/>
            <person name="Montmayeur A."/>
            <person name="Murphy C."/>
            <person name="Neiman D."/>
            <person name="Pearson M."/>
            <person name="Priest M."/>
            <person name="Roberts A."/>
            <person name="Saif S."/>
            <person name="Shea T."/>
            <person name="Shenoy N."/>
            <person name="Sisk P."/>
            <person name="Stolte C."/>
            <person name="Sykes S."/>
            <person name="Yandava C."/>
            <person name="Wortman J."/>
            <person name="Nusbaum C."/>
            <person name="Birren B."/>
        </authorList>
    </citation>
    <scope>NUCLEOTIDE SEQUENCE</scope>
    <source>
        <strain evidence="4">R3-111a-1</strain>
    </source>
</reference>
<name>J3PEA8_GAET3</name>
<dbReference type="OrthoDB" id="10547140at2759"/>
<dbReference type="InterPro" id="IPR013087">
    <property type="entry name" value="Znf_C2H2_type"/>
</dbReference>
<dbReference type="SMART" id="SM00355">
    <property type="entry name" value="ZnF_C2H2"/>
    <property type="match status" value="2"/>
</dbReference>
<dbReference type="VEuPathDB" id="FungiDB:GGTG_11831"/>
<evidence type="ECO:0000313" key="6">
    <source>
        <dbReference type="Proteomes" id="UP000006039"/>
    </source>
</evidence>
<reference evidence="4" key="2">
    <citation type="submission" date="2010-07" db="EMBL/GenBank/DDBJ databases">
        <authorList>
            <consortium name="The Broad Institute Genome Sequencing Platform"/>
            <consortium name="Broad Institute Genome Sequencing Center for Infectious Disease"/>
            <person name="Ma L.-J."/>
            <person name="Dead R."/>
            <person name="Young S."/>
            <person name="Zeng Q."/>
            <person name="Koehrsen M."/>
            <person name="Alvarado L."/>
            <person name="Berlin A."/>
            <person name="Chapman S.B."/>
            <person name="Chen Z."/>
            <person name="Freedman E."/>
            <person name="Gellesch M."/>
            <person name="Goldberg J."/>
            <person name="Griggs A."/>
            <person name="Gujja S."/>
            <person name="Heilman E.R."/>
            <person name="Heiman D."/>
            <person name="Hepburn T."/>
            <person name="Howarth C."/>
            <person name="Jen D."/>
            <person name="Larson L."/>
            <person name="Mehta T."/>
            <person name="Neiman D."/>
            <person name="Pearson M."/>
            <person name="Roberts A."/>
            <person name="Saif S."/>
            <person name="Shea T."/>
            <person name="Shenoy N."/>
            <person name="Sisk P."/>
            <person name="Stolte C."/>
            <person name="Sykes S."/>
            <person name="Walk T."/>
            <person name="White J."/>
            <person name="Yandava C."/>
            <person name="Haas B."/>
            <person name="Nusbaum C."/>
            <person name="Birren B."/>
        </authorList>
    </citation>
    <scope>NUCLEOTIDE SEQUENCE</scope>
    <source>
        <strain evidence="4">R3-111a-1</strain>
    </source>
</reference>
<keyword evidence="6" id="KW-1185">Reference proteome</keyword>
<dbReference type="Gene3D" id="3.30.160.60">
    <property type="entry name" value="Classic Zinc Finger"/>
    <property type="match status" value="1"/>
</dbReference>
<evidence type="ECO:0000313" key="5">
    <source>
        <dbReference type="EnsemblFungi" id="EJT70808"/>
    </source>
</evidence>
<feature type="compositionally biased region" description="Low complexity" evidence="2">
    <location>
        <begin position="46"/>
        <end position="64"/>
    </location>
</feature>
<dbReference type="Proteomes" id="UP000006039">
    <property type="component" value="Unassembled WGS sequence"/>
</dbReference>
<evidence type="ECO:0000256" key="1">
    <source>
        <dbReference type="PROSITE-ProRule" id="PRU00042"/>
    </source>
</evidence>
<protein>
    <recommendedName>
        <fullName evidence="3">C2H2-type domain-containing protein</fullName>
    </recommendedName>
</protein>
<feature type="region of interest" description="Disordered" evidence="2">
    <location>
        <begin position="1"/>
        <end position="68"/>
    </location>
</feature>
<dbReference type="InterPro" id="IPR036236">
    <property type="entry name" value="Znf_C2H2_sf"/>
</dbReference>
<keyword evidence="1" id="KW-0863">Zinc-finger</keyword>
<sequence length="198" mass="21998">MSDQLGEDDHYQGHDHDTGPGPPYDEEAQQGEEYTYEAAYTDNDGSVVPSVSAPDASADQQQQPYGYELAVSPHAAQSQVGFDTSAGAAGPAEPAYEGQFQVEAMPEDFSWLLHADNKYYCDVGDCTSAGKPFDIPTTIRGAEQKYVRRHVMNHHKGWAERNIPDAADTPEEFTCDICGDSFKRPDYVHKHKRTQHRE</sequence>
<accession>J3PEA8</accession>
<dbReference type="AlphaFoldDB" id="J3PEA8"/>
<keyword evidence="1" id="KW-0862">Zinc</keyword>
<dbReference type="HOGENOM" id="CLU_1378209_0_0_1"/>
<evidence type="ECO:0000256" key="2">
    <source>
        <dbReference type="SAM" id="MobiDB-lite"/>
    </source>
</evidence>
<reference evidence="6" key="1">
    <citation type="submission" date="2010-07" db="EMBL/GenBank/DDBJ databases">
        <title>The genome sequence of Gaeumannomyces graminis var. tritici strain R3-111a-1.</title>
        <authorList>
            <consortium name="The Broad Institute Genome Sequencing Platform"/>
            <person name="Ma L.-J."/>
            <person name="Dead R."/>
            <person name="Young S."/>
            <person name="Zeng Q."/>
            <person name="Koehrsen M."/>
            <person name="Alvarado L."/>
            <person name="Berlin A."/>
            <person name="Chapman S.B."/>
            <person name="Chen Z."/>
            <person name="Freedman E."/>
            <person name="Gellesch M."/>
            <person name="Goldberg J."/>
            <person name="Griggs A."/>
            <person name="Gujja S."/>
            <person name="Heilman E.R."/>
            <person name="Heiman D."/>
            <person name="Hepburn T."/>
            <person name="Howarth C."/>
            <person name="Jen D."/>
            <person name="Larson L."/>
            <person name="Mehta T."/>
            <person name="Neiman D."/>
            <person name="Pearson M."/>
            <person name="Roberts A."/>
            <person name="Saif S."/>
            <person name="Shea T."/>
            <person name="Shenoy N."/>
            <person name="Sisk P."/>
            <person name="Stolte C."/>
            <person name="Sykes S."/>
            <person name="Walk T."/>
            <person name="White J."/>
            <person name="Yandava C."/>
            <person name="Haas B."/>
            <person name="Nusbaum C."/>
            <person name="Birren B."/>
        </authorList>
    </citation>
    <scope>NUCLEOTIDE SEQUENCE [LARGE SCALE GENOMIC DNA]</scope>
    <source>
        <strain evidence="6">R3-111a-1</strain>
    </source>
</reference>
<dbReference type="SUPFAM" id="SSF57667">
    <property type="entry name" value="beta-beta-alpha zinc fingers"/>
    <property type="match status" value="1"/>
</dbReference>
<feature type="compositionally biased region" description="Basic and acidic residues" evidence="2">
    <location>
        <begin position="7"/>
        <end position="18"/>
    </location>
</feature>
<dbReference type="PROSITE" id="PS50157">
    <property type="entry name" value="ZINC_FINGER_C2H2_2"/>
    <property type="match status" value="1"/>
</dbReference>
<dbReference type="EnsemblFungi" id="EJT70808">
    <property type="protein sequence ID" value="EJT70808"/>
    <property type="gene ID" value="GGTG_11831"/>
</dbReference>
<feature type="domain" description="C2H2-type" evidence="3">
    <location>
        <begin position="173"/>
        <end position="198"/>
    </location>
</feature>
<dbReference type="RefSeq" id="XP_009227986.1">
    <property type="nucleotide sequence ID" value="XM_009229722.1"/>
</dbReference>
<gene>
    <name evidence="5" type="primary">20352289</name>
    <name evidence="4" type="ORF">GGTG_11831</name>
</gene>
<evidence type="ECO:0000313" key="4">
    <source>
        <dbReference type="EMBL" id="EJT70808.1"/>
    </source>
</evidence>
<dbReference type="eggNOG" id="ENOG502REXA">
    <property type="taxonomic scope" value="Eukaryota"/>
</dbReference>
<reference evidence="5" key="5">
    <citation type="submission" date="2018-04" db="UniProtKB">
        <authorList>
            <consortium name="EnsemblFungi"/>
        </authorList>
    </citation>
    <scope>IDENTIFICATION</scope>
    <source>
        <strain evidence="5">R3-111a-1</strain>
    </source>
</reference>
<proteinExistence type="predicted"/>
<organism evidence="4">
    <name type="scientific">Gaeumannomyces tritici (strain R3-111a-1)</name>
    <name type="common">Wheat and barley take-all root rot fungus</name>
    <name type="synonym">Gaeumannomyces graminis var. tritici</name>
    <dbReference type="NCBI Taxonomy" id="644352"/>
    <lineage>
        <taxon>Eukaryota</taxon>
        <taxon>Fungi</taxon>
        <taxon>Dikarya</taxon>
        <taxon>Ascomycota</taxon>
        <taxon>Pezizomycotina</taxon>
        <taxon>Sordariomycetes</taxon>
        <taxon>Sordariomycetidae</taxon>
        <taxon>Magnaporthales</taxon>
        <taxon>Magnaporthaceae</taxon>
        <taxon>Gaeumannomyces</taxon>
    </lineage>
</organism>
<dbReference type="PROSITE" id="PS00028">
    <property type="entry name" value="ZINC_FINGER_C2H2_1"/>
    <property type="match status" value="1"/>
</dbReference>
<dbReference type="GeneID" id="20352289"/>
<dbReference type="GO" id="GO:0008270">
    <property type="term" value="F:zinc ion binding"/>
    <property type="evidence" value="ECO:0007669"/>
    <property type="project" value="UniProtKB-KW"/>
</dbReference>